<keyword evidence="1" id="KW-0004">4Fe-4S</keyword>
<feature type="domain" description="4Fe-4S ferredoxin-type" evidence="7">
    <location>
        <begin position="134"/>
        <end position="167"/>
    </location>
</feature>
<dbReference type="GO" id="GO:0051539">
    <property type="term" value="F:4 iron, 4 sulfur cluster binding"/>
    <property type="evidence" value="ECO:0007669"/>
    <property type="project" value="UniProtKB-KW"/>
</dbReference>
<protein>
    <submittedName>
        <fullName evidence="8">2Fe-2S iron-sulfur cluster binding domain-containing protein</fullName>
    </submittedName>
</protein>
<comment type="caution">
    <text evidence="8">The sequence shown here is derived from an EMBL/GenBank/DDBJ whole genome shotgun (WGS) entry which is preliminary data.</text>
</comment>
<evidence type="ECO:0000256" key="2">
    <source>
        <dbReference type="ARBA" id="ARBA00022723"/>
    </source>
</evidence>
<name>A0A7C5ALR0_9BACT</name>
<dbReference type="PROSITE" id="PS51379">
    <property type="entry name" value="4FE4S_FER_2"/>
    <property type="match status" value="2"/>
</dbReference>
<organism evidence="8">
    <name type="scientific">Desulfobacca acetoxidans</name>
    <dbReference type="NCBI Taxonomy" id="60893"/>
    <lineage>
        <taxon>Bacteria</taxon>
        <taxon>Pseudomonadati</taxon>
        <taxon>Thermodesulfobacteriota</taxon>
        <taxon>Desulfobaccia</taxon>
        <taxon>Desulfobaccales</taxon>
        <taxon>Desulfobaccaceae</taxon>
        <taxon>Desulfobacca</taxon>
    </lineage>
</organism>
<dbReference type="Pfam" id="PF13510">
    <property type="entry name" value="Fer2_4"/>
    <property type="match status" value="1"/>
</dbReference>
<dbReference type="InterPro" id="IPR017896">
    <property type="entry name" value="4Fe4S_Fe-S-bd"/>
</dbReference>
<dbReference type="Pfam" id="PF12838">
    <property type="entry name" value="Fer4_7"/>
    <property type="match status" value="1"/>
</dbReference>
<dbReference type="CDD" id="cd00207">
    <property type="entry name" value="fer2"/>
    <property type="match status" value="1"/>
</dbReference>
<dbReference type="InterPro" id="IPR017900">
    <property type="entry name" value="4Fe4S_Fe_S_CS"/>
</dbReference>
<dbReference type="EMBL" id="DTKJ01000042">
    <property type="protein sequence ID" value="HGZ11774.1"/>
    <property type="molecule type" value="Genomic_DNA"/>
</dbReference>
<dbReference type="SUPFAM" id="SSF54292">
    <property type="entry name" value="2Fe-2S ferredoxin-like"/>
    <property type="match status" value="1"/>
</dbReference>
<feature type="domain" description="4Fe-4S ferredoxin-type" evidence="7">
    <location>
        <begin position="175"/>
        <end position="204"/>
    </location>
</feature>
<evidence type="ECO:0000313" key="8">
    <source>
        <dbReference type="EMBL" id="HGZ11774.1"/>
    </source>
</evidence>
<evidence type="ECO:0000256" key="1">
    <source>
        <dbReference type="ARBA" id="ARBA00022485"/>
    </source>
</evidence>
<keyword evidence="4" id="KW-0408">Iron</keyword>
<dbReference type="InterPro" id="IPR001041">
    <property type="entry name" value="2Fe-2S_ferredoxin-type"/>
</dbReference>
<reference evidence="8" key="1">
    <citation type="journal article" date="2020" name="mSystems">
        <title>Genome- and Community-Level Interaction Insights into Carbon Utilization and Element Cycling Functions of Hydrothermarchaeota in Hydrothermal Sediment.</title>
        <authorList>
            <person name="Zhou Z."/>
            <person name="Liu Y."/>
            <person name="Xu W."/>
            <person name="Pan J."/>
            <person name="Luo Z.H."/>
            <person name="Li M."/>
        </authorList>
    </citation>
    <scope>NUCLEOTIDE SEQUENCE [LARGE SCALE GENOMIC DNA]</scope>
    <source>
        <strain evidence="8">SpSt-853</strain>
    </source>
</reference>
<gene>
    <name evidence="8" type="ORF">ENW48_06105</name>
</gene>
<accession>A0A7C5ALR0</accession>
<evidence type="ECO:0000256" key="4">
    <source>
        <dbReference type="ARBA" id="ARBA00023004"/>
    </source>
</evidence>
<evidence type="ECO:0000259" key="6">
    <source>
        <dbReference type="PROSITE" id="PS51085"/>
    </source>
</evidence>
<keyword evidence="3" id="KW-0677">Repeat</keyword>
<feature type="domain" description="2Fe-2S ferredoxin-type" evidence="6">
    <location>
        <begin position="18"/>
        <end position="98"/>
    </location>
</feature>
<dbReference type="FunFam" id="3.30.70.20:FF:000035">
    <property type="entry name" value="Iron hydrogenase 1"/>
    <property type="match status" value="1"/>
</dbReference>
<sequence length="209" mass="22947">MATKKAKKEKAKKTEGNGLVRFSINGQAVEAREGWTILETARQQGFDIPTLCFHPAVQPIGSCRLCVVEILQDGRSRVAASCITPVQAGVEVLTHSEEVTNVRRWVLEMLLANCPASRQIRELAKAHGVTSTRFTVEHPEDACLRCGLCTRACDEVVGTRAITMGNRGVFKEVTAPYHRHSEVCIRCGTCLYVCPTGAMEYLFPQVSAP</sequence>
<dbReference type="GO" id="GO:0046872">
    <property type="term" value="F:metal ion binding"/>
    <property type="evidence" value="ECO:0007669"/>
    <property type="project" value="UniProtKB-KW"/>
</dbReference>
<evidence type="ECO:0000256" key="3">
    <source>
        <dbReference type="ARBA" id="ARBA00022737"/>
    </source>
</evidence>
<keyword evidence="2" id="KW-0479">Metal-binding</keyword>
<dbReference type="Gene3D" id="3.30.70.20">
    <property type="match status" value="1"/>
</dbReference>
<evidence type="ECO:0000256" key="5">
    <source>
        <dbReference type="ARBA" id="ARBA00023014"/>
    </source>
</evidence>
<dbReference type="PROSITE" id="PS00198">
    <property type="entry name" value="4FE4S_FER_1"/>
    <property type="match status" value="1"/>
</dbReference>
<dbReference type="Gene3D" id="3.10.20.740">
    <property type="match status" value="1"/>
</dbReference>
<proteinExistence type="predicted"/>
<evidence type="ECO:0000259" key="7">
    <source>
        <dbReference type="PROSITE" id="PS51379"/>
    </source>
</evidence>
<dbReference type="InterPro" id="IPR036010">
    <property type="entry name" value="2Fe-2S_ferredoxin-like_sf"/>
</dbReference>
<keyword evidence="5" id="KW-0411">Iron-sulfur</keyword>
<dbReference type="AlphaFoldDB" id="A0A7C5ALR0"/>
<dbReference type="SUPFAM" id="SSF54862">
    <property type="entry name" value="4Fe-4S ferredoxins"/>
    <property type="match status" value="1"/>
</dbReference>
<dbReference type="PROSITE" id="PS51085">
    <property type="entry name" value="2FE2S_FER_2"/>
    <property type="match status" value="1"/>
</dbReference>